<evidence type="ECO:0000313" key="1">
    <source>
        <dbReference type="EMBL" id="HAF1613744.1"/>
    </source>
</evidence>
<reference evidence="1" key="1">
    <citation type="journal article" date="2018" name="Genome Biol.">
        <title>SKESA: strategic k-mer extension for scrupulous assemblies.</title>
        <authorList>
            <person name="Souvorov A."/>
            <person name="Agarwala R."/>
            <person name="Lipman D.J."/>
        </authorList>
    </citation>
    <scope>NUCLEOTIDE SEQUENCE</scope>
    <source>
        <strain evidence="1">MA.03-3818</strain>
        <strain evidence="2">MA.MC_07-0072</strain>
    </source>
</reference>
<dbReference type="EMBL" id="DAAUKO010000006">
    <property type="protein sequence ID" value="HAF1613744.1"/>
    <property type="molecule type" value="Genomic_DNA"/>
</dbReference>
<evidence type="ECO:0000313" key="2">
    <source>
        <dbReference type="EMBL" id="HAF1890895.1"/>
    </source>
</evidence>
<name>A0A742UCK7_SALER</name>
<proteinExistence type="predicted"/>
<organism evidence="1">
    <name type="scientific">Salmonella enterica</name>
    <name type="common">Salmonella choleraesuis</name>
    <dbReference type="NCBI Taxonomy" id="28901"/>
    <lineage>
        <taxon>Bacteria</taxon>
        <taxon>Pseudomonadati</taxon>
        <taxon>Pseudomonadota</taxon>
        <taxon>Gammaproteobacteria</taxon>
        <taxon>Enterobacterales</taxon>
        <taxon>Enterobacteriaceae</taxon>
        <taxon>Salmonella</taxon>
    </lineage>
</organism>
<protein>
    <submittedName>
        <fullName evidence="1">Uncharacterized protein</fullName>
    </submittedName>
</protein>
<sequence>MPNNRINMRKMRDILRLRFETGFSFRQISQCGDISTGTIQKMLKRLDAIGVTRHLL</sequence>
<comment type="caution">
    <text evidence="1">The sequence shown here is derived from an EMBL/GenBank/DDBJ whole genome shotgun (WGS) entry which is preliminary data.</text>
</comment>
<accession>A0A742UCK7</accession>
<gene>
    <name evidence="2" type="ORF">G8K44_002256</name>
    <name evidence="1" type="ORF">G9B49_002691</name>
</gene>
<dbReference type="AlphaFoldDB" id="A0A742UCK7"/>
<dbReference type="EMBL" id="DAAUIN010000002">
    <property type="protein sequence ID" value="HAF1890895.1"/>
    <property type="molecule type" value="Genomic_DNA"/>
</dbReference>
<reference evidence="1" key="2">
    <citation type="submission" date="2020-02" db="EMBL/GenBank/DDBJ databases">
        <authorList>
            <consortium name="NCBI Pathogen Detection Project"/>
        </authorList>
    </citation>
    <scope>NUCLEOTIDE SEQUENCE</scope>
    <source>
        <strain evidence="1">MA.03-3818</strain>
        <strain evidence="2">MA.MC_07-0072</strain>
    </source>
</reference>